<dbReference type="GO" id="GO:0046872">
    <property type="term" value="F:metal ion binding"/>
    <property type="evidence" value="ECO:0007669"/>
    <property type="project" value="UniProtKB-KW"/>
</dbReference>
<evidence type="ECO:0000256" key="3">
    <source>
        <dbReference type="ARBA" id="ARBA00022723"/>
    </source>
</evidence>
<keyword evidence="4" id="KW-0249">Electron transport</keyword>
<proteinExistence type="predicted"/>
<dbReference type="GO" id="GO:0020037">
    <property type="term" value="F:heme binding"/>
    <property type="evidence" value="ECO:0007669"/>
    <property type="project" value="InterPro"/>
</dbReference>
<comment type="caution">
    <text evidence="8">The sequence shown here is derived from an EMBL/GenBank/DDBJ whole genome shotgun (WGS) entry which is preliminary data.</text>
</comment>
<keyword evidence="1" id="KW-0813">Transport</keyword>
<dbReference type="Gene3D" id="3.90.10.10">
    <property type="entry name" value="Cytochrome C3"/>
    <property type="match status" value="1"/>
</dbReference>
<evidence type="ECO:0000256" key="6">
    <source>
        <dbReference type="SAM" id="SignalP"/>
    </source>
</evidence>
<evidence type="ECO:0000256" key="5">
    <source>
        <dbReference type="ARBA" id="ARBA00023004"/>
    </source>
</evidence>
<dbReference type="InterPro" id="IPR036280">
    <property type="entry name" value="Multihaem_cyt_sf"/>
</dbReference>
<dbReference type="InterPro" id="IPR020942">
    <property type="entry name" value="Cyt_c_III_dom"/>
</dbReference>
<dbReference type="AlphaFoldDB" id="A0A1F7FCP4"/>
<evidence type="ECO:0000256" key="2">
    <source>
        <dbReference type="ARBA" id="ARBA00022617"/>
    </source>
</evidence>
<keyword evidence="6" id="KW-0732">Signal</keyword>
<organism evidence="8 9">
    <name type="scientific">Candidatus Raymondbacteria bacterium RIFOXYD12_FULL_49_13</name>
    <dbReference type="NCBI Taxonomy" id="1817890"/>
    <lineage>
        <taxon>Bacteria</taxon>
        <taxon>Raymondiibacteriota</taxon>
    </lineage>
</organism>
<keyword evidence="2" id="KW-0349">Heme</keyword>
<keyword evidence="5" id="KW-0408">Iron</keyword>
<evidence type="ECO:0000313" key="9">
    <source>
        <dbReference type="Proteomes" id="UP000179243"/>
    </source>
</evidence>
<gene>
    <name evidence="8" type="ORF">A2519_11385</name>
</gene>
<name>A0A1F7FCP4_UNCRA</name>
<dbReference type="CDD" id="cd08168">
    <property type="entry name" value="Cytochrom_C3"/>
    <property type="match status" value="1"/>
</dbReference>
<evidence type="ECO:0000259" key="7">
    <source>
        <dbReference type="Pfam" id="PF02085"/>
    </source>
</evidence>
<evidence type="ECO:0000256" key="4">
    <source>
        <dbReference type="ARBA" id="ARBA00022982"/>
    </source>
</evidence>
<dbReference type="GO" id="GO:0009055">
    <property type="term" value="F:electron transfer activity"/>
    <property type="evidence" value="ECO:0007669"/>
    <property type="project" value="InterPro"/>
</dbReference>
<keyword evidence="3" id="KW-0479">Metal-binding</keyword>
<evidence type="ECO:0000256" key="1">
    <source>
        <dbReference type="ARBA" id="ARBA00022448"/>
    </source>
</evidence>
<feature type="chain" id="PRO_5009528611" description="Class III cytochrome C domain-containing protein" evidence="6">
    <location>
        <begin position="20"/>
        <end position="125"/>
    </location>
</feature>
<dbReference type="Proteomes" id="UP000179243">
    <property type="component" value="Unassembled WGS sequence"/>
</dbReference>
<dbReference type="EMBL" id="MFYX01000072">
    <property type="protein sequence ID" value="OGK04455.1"/>
    <property type="molecule type" value="Genomic_DNA"/>
</dbReference>
<protein>
    <recommendedName>
        <fullName evidence="7">Class III cytochrome C domain-containing protein</fullName>
    </recommendedName>
</protein>
<feature type="signal peptide" evidence="6">
    <location>
        <begin position="1"/>
        <end position="19"/>
    </location>
</feature>
<sequence length="125" mass="13653">MKKKAQKVFWMVIAFFCLAAGLAGFALEKKSSPAKVLFLAKGGPVVFDHPRHIGPDKAGLECAQCHHNYDPNGGKQTVMRCRECHYDARGHAAGACKEAKIHTRCIGSQCADCHGLDDCSLCHKR</sequence>
<feature type="domain" description="Class III cytochrome C" evidence="7">
    <location>
        <begin position="30"/>
        <end position="115"/>
    </location>
</feature>
<evidence type="ECO:0000313" key="8">
    <source>
        <dbReference type="EMBL" id="OGK04455.1"/>
    </source>
</evidence>
<reference evidence="8 9" key="1">
    <citation type="journal article" date="2016" name="Nat. Commun.">
        <title>Thousands of microbial genomes shed light on interconnected biogeochemical processes in an aquifer system.</title>
        <authorList>
            <person name="Anantharaman K."/>
            <person name="Brown C.T."/>
            <person name="Hug L.A."/>
            <person name="Sharon I."/>
            <person name="Castelle C.J."/>
            <person name="Probst A.J."/>
            <person name="Thomas B.C."/>
            <person name="Singh A."/>
            <person name="Wilkins M.J."/>
            <person name="Karaoz U."/>
            <person name="Brodie E.L."/>
            <person name="Williams K.H."/>
            <person name="Hubbard S.S."/>
            <person name="Banfield J.F."/>
        </authorList>
    </citation>
    <scope>NUCLEOTIDE SEQUENCE [LARGE SCALE GENOMIC DNA]</scope>
</reference>
<dbReference type="Pfam" id="PF02085">
    <property type="entry name" value="Cytochrom_CIII"/>
    <property type="match status" value="1"/>
</dbReference>
<dbReference type="SUPFAM" id="SSF48695">
    <property type="entry name" value="Multiheme cytochromes"/>
    <property type="match status" value="1"/>
</dbReference>
<accession>A0A1F7FCP4</accession>